<dbReference type="RefSeq" id="WP_123325561.1">
    <property type="nucleotide sequence ID" value="NZ_JBHRSX010000017.1"/>
</dbReference>
<evidence type="ECO:0000256" key="1">
    <source>
        <dbReference type="SAM" id="SignalP"/>
    </source>
</evidence>
<accession>A0ABV7JZX3</accession>
<evidence type="ECO:0000313" key="3">
    <source>
        <dbReference type="EMBL" id="MFC3201908.1"/>
    </source>
</evidence>
<keyword evidence="4" id="KW-1185">Reference proteome</keyword>
<evidence type="ECO:0000259" key="2">
    <source>
        <dbReference type="Pfam" id="PF11845"/>
    </source>
</evidence>
<feature type="domain" description="Tll0287-like" evidence="2">
    <location>
        <begin position="31"/>
        <end position="185"/>
    </location>
</feature>
<feature type="chain" id="PRO_5046123533" evidence="1">
    <location>
        <begin position="23"/>
        <end position="190"/>
    </location>
</feature>
<gene>
    <name evidence="3" type="ORF">ACFOEW_08765</name>
</gene>
<reference evidence="4" key="1">
    <citation type="journal article" date="2019" name="Int. J. Syst. Evol. Microbiol.">
        <title>The Global Catalogue of Microorganisms (GCM) 10K type strain sequencing project: providing services to taxonomists for standard genome sequencing and annotation.</title>
        <authorList>
            <consortium name="The Broad Institute Genomics Platform"/>
            <consortium name="The Broad Institute Genome Sequencing Center for Infectious Disease"/>
            <person name="Wu L."/>
            <person name="Ma J."/>
        </authorList>
    </citation>
    <scope>NUCLEOTIDE SEQUENCE [LARGE SCALE GENOMIC DNA]</scope>
    <source>
        <strain evidence="4">KCTC 52449</strain>
    </source>
</reference>
<protein>
    <submittedName>
        <fullName evidence="3">DUF3365 domain-containing protein</fullName>
    </submittedName>
</protein>
<feature type="signal peptide" evidence="1">
    <location>
        <begin position="1"/>
        <end position="22"/>
    </location>
</feature>
<proteinExistence type="predicted"/>
<organism evidence="3 4">
    <name type="scientific">Alteromonas oceani</name>
    <dbReference type="NCBI Taxonomy" id="2071609"/>
    <lineage>
        <taxon>Bacteria</taxon>
        <taxon>Pseudomonadati</taxon>
        <taxon>Pseudomonadota</taxon>
        <taxon>Gammaproteobacteria</taxon>
        <taxon>Alteromonadales</taxon>
        <taxon>Alteromonadaceae</taxon>
        <taxon>Alteromonas/Salinimonas group</taxon>
        <taxon>Alteromonas</taxon>
    </lineage>
</organism>
<dbReference type="EMBL" id="JBHRSX010000017">
    <property type="protein sequence ID" value="MFC3201908.1"/>
    <property type="molecule type" value="Genomic_DNA"/>
</dbReference>
<keyword evidence="1" id="KW-0732">Signal</keyword>
<comment type="caution">
    <text evidence="3">The sequence shown here is derived from an EMBL/GenBank/DDBJ whole genome shotgun (WGS) entry which is preliminary data.</text>
</comment>
<dbReference type="InterPro" id="IPR021796">
    <property type="entry name" value="Tll0287-like_dom"/>
</dbReference>
<dbReference type="Pfam" id="PF11845">
    <property type="entry name" value="Tll0287-like"/>
    <property type="match status" value="1"/>
</dbReference>
<dbReference type="Proteomes" id="UP001595477">
    <property type="component" value="Unassembled WGS sequence"/>
</dbReference>
<evidence type="ECO:0000313" key="4">
    <source>
        <dbReference type="Proteomes" id="UP001595477"/>
    </source>
</evidence>
<sequence>MIRLTKKAVLMGCLLLPLATQAAQLSEAEFKAQAKQKAMQLGKTLKQNLQQAVKAGGLPNGVQVCKDIAPAIAAQLSTDGWQVGRTALKVRNPQNRADSWEKSSLMAMVKGLEEGLEPGALATVHVDEAAGKYRFMAPIMTGGLCLNCHGASLAEPVKEAINQQYPDDEATGFAAGDLRGAFTVTYQAGE</sequence>
<name>A0ABV7JZX3_9ALTE</name>